<feature type="non-terminal residue" evidence="3">
    <location>
        <position position="356"/>
    </location>
</feature>
<keyword evidence="4" id="KW-1185">Reference proteome</keyword>
<dbReference type="InterPro" id="IPR002921">
    <property type="entry name" value="Fungal_lipase-type"/>
</dbReference>
<dbReference type="AlphaFoldDB" id="A0A6L5B9B4"/>
<gene>
    <name evidence="3" type="ORF">AG4045_002896</name>
</gene>
<evidence type="ECO:0000259" key="2">
    <source>
        <dbReference type="Pfam" id="PF01764"/>
    </source>
</evidence>
<dbReference type="Pfam" id="PF01764">
    <property type="entry name" value="Lipase_3"/>
    <property type="match status" value="1"/>
</dbReference>
<dbReference type="GO" id="GO:0004806">
    <property type="term" value="F:triacylglycerol lipase activity"/>
    <property type="evidence" value="ECO:0007669"/>
    <property type="project" value="InterPro"/>
</dbReference>
<dbReference type="Gene3D" id="3.40.50.1820">
    <property type="entry name" value="alpha/beta hydrolase"/>
    <property type="match status" value="2"/>
</dbReference>
<comment type="caution">
    <text evidence="3">The sequence shown here is derived from an EMBL/GenBank/DDBJ whole genome shotgun (WGS) entry which is preliminary data.</text>
</comment>
<name>A0A6L5B9B4_APIGR</name>
<organism evidence="3 4">
    <name type="scientific">Apium graveolens</name>
    <name type="common">Celery</name>
    <dbReference type="NCBI Taxonomy" id="4045"/>
    <lineage>
        <taxon>Eukaryota</taxon>
        <taxon>Viridiplantae</taxon>
        <taxon>Streptophyta</taxon>
        <taxon>Embryophyta</taxon>
        <taxon>Tracheophyta</taxon>
        <taxon>Spermatophyta</taxon>
        <taxon>Magnoliopsida</taxon>
        <taxon>eudicotyledons</taxon>
        <taxon>Gunneridae</taxon>
        <taxon>Pentapetalae</taxon>
        <taxon>asterids</taxon>
        <taxon>campanulids</taxon>
        <taxon>Apiales</taxon>
        <taxon>Apiaceae</taxon>
        <taxon>Apioideae</taxon>
        <taxon>apioid superclade</taxon>
        <taxon>Apieae</taxon>
        <taxon>Apium</taxon>
    </lineage>
</organism>
<dbReference type="Proteomes" id="UP000593563">
    <property type="component" value="Unassembled WGS sequence"/>
</dbReference>
<feature type="domain" description="Fungal lipase-type" evidence="2">
    <location>
        <begin position="200"/>
        <end position="334"/>
    </location>
</feature>
<sequence>MEPKSETKVKFLKVNAEAARFRDLLGIYFSTKIKGSKEYIELHPDVNEKILERTSILFASVLVQKLLKLHAKLLALGYKFEELVNILFNENIFTQILINKLQGKLPMLDKESETYVSAIGCLDKRVDLDIKPVDIRYFPVLSAMASKVVYENKKFVEAAIKGQWKMELIGSYDFYNEDHKKNTTQAMVFHDKHANQDMIIVAFRGTEPFDADAWCTDFDISWISFPDMGKVHSGFMKAMGLQKNETWPKHIDNDDNPQCHESIKEKLSSLCFAVLALHNENSILEKLKAVYTFGQPRVGNASFGRYMKKKFKEFNITYNRYVYNNDVVPRVPFDNSVLMFRHFGNCFLYDSHYVYK</sequence>
<dbReference type="InterPro" id="IPR044819">
    <property type="entry name" value="OBL-like"/>
</dbReference>
<evidence type="ECO:0000313" key="3">
    <source>
        <dbReference type="EMBL" id="KAF1002005.1"/>
    </source>
</evidence>
<protein>
    <recommendedName>
        <fullName evidence="2">Fungal lipase-type domain-containing protein</fullName>
    </recommendedName>
</protein>
<dbReference type="PANTHER" id="PTHR46086:SF17">
    <property type="entry name" value="ALPHA_BETA-HYDROLASES SUPERFAMILY PROTEIN"/>
    <property type="match status" value="1"/>
</dbReference>
<evidence type="ECO:0000313" key="4">
    <source>
        <dbReference type="Proteomes" id="UP000593563"/>
    </source>
</evidence>
<proteinExistence type="predicted"/>
<dbReference type="SUPFAM" id="SSF53474">
    <property type="entry name" value="alpha/beta-Hydrolases"/>
    <property type="match status" value="1"/>
</dbReference>
<dbReference type="InterPro" id="IPR029058">
    <property type="entry name" value="AB_hydrolase_fold"/>
</dbReference>
<keyword evidence="1" id="KW-0378">Hydrolase</keyword>
<dbReference type="PANTHER" id="PTHR46086">
    <property type="entry name" value="ALPHA/BETA-HYDROLASES SUPERFAMILY PROTEIN"/>
    <property type="match status" value="1"/>
</dbReference>
<dbReference type="EMBL" id="WRXP01001931">
    <property type="protein sequence ID" value="KAF1002005.1"/>
    <property type="molecule type" value="Genomic_DNA"/>
</dbReference>
<dbReference type="CDD" id="cd00519">
    <property type="entry name" value="Lipase_3"/>
    <property type="match status" value="1"/>
</dbReference>
<dbReference type="GO" id="GO:0006629">
    <property type="term" value="P:lipid metabolic process"/>
    <property type="evidence" value="ECO:0007669"/>
    <property type="project" value="InterPro"/>
</dbReference>
<evidence type="ECO:0000256" key="1">
    <source>
        <dbReference type="ARBA" id="ARBA00022801"/>
    </source>
</evidence>
<accession>A0A6L5B9B4</accession>
<reference evidence="3" key="1">
    <citation type="submission" date="2020-01" db="EMBL/GenBank/DDBJ databases">
        <title>The Celery Genome Sequence Reveals Sequential Paleo-tetraploidization, Resistance Gene Elimination, Karyotype Evolution, and Functional Innovation in Apiales.</title>
        <authorList>
            <person name="Song X."/>
        </authorList>
    </citation>
    <scope>NUCLEOTIDE SEQUENCE</scope>
    <source>
        <tissue evidence="3">Leaf</tissue>
    </source>
</reference>